<keyword evidence="3" id="KW-1185">Reference proteome</keyword>
<protein>
    <submittedName>
        <fullName evidence="2">Uncharacterized protein</fullName>
    </submittedName>
</protein>
<accession>A0A239PDF7</accession>
<gene>
    <name evidence="2" type="ORF">SAMN05216276_11314</name>
</gene>
<feature type="compositionally biased region" description="Basic and acidic residues" evidence="1">
    <location>
        <begin position="15"/>
        <end position="49"/>
    </location>
</feature>
<name>A0A239PDF7_9ACTN</name>
<dbReference type="Proteomes" id="UP000198282">
    <property type="component" value="Unassembled WGS sequence"/>
</dbReference>
<reference evidence="2 3" key="1">
    <citation type="submission" date="2017-06" db="EMBL/GenBank/DDBJ databases">
        <authorList>
            <person name="Kim H.J."/>
            <person name="Triplett B.A."/>
        </authorList>
    </citation>
    <scope>NUCLEOTIDE SEQUENCE [LARGE SCALE GENOMIC DNA]</scope>
    <source>
        <strain evidence="2 3">CGMCC 4.2132</strain>
    </source>
</reference>
<sequence length="242" mass="27143">MKKQGYKFRPTIPPRETEPDYPHIDGDDISARQQRGYDPDPRMLQKQPEDPNTDYIAKLSESERKRHGIALTGDGDLDLKVTFANGDKISSDSDGCLAESTTKLYGDQQQLLRVQVLAINVDAEAMARARKDSAYLSKVGEWSSCMAQESLNYKTPEEALNDVLKKQPGQDTTAARKREMLVAVADATCSKRVGLSETERRLTGAYIDKVARERQVEVSTFTQMRARALQIATKLMRKNNIS</sequence>
<organism evidence="2 3">
    <name type="scientific">Streptosporangium subroseum</name>
    <dbReference type="NCBI Taxonomy" id="106412"/>
    <lineage>
        <taxon>Bacteria</taxon>
        <taxon>Bacillati</taxon>
        <taxon>Actinomycetota</taxon>
        <taxon>Actinomycetes</taxon>
        <taxon>Streptosporangiales</taxon>
        <taxon>Streptosporangiaceae</taxon>
        <taxon>Streptosporangium</taxon>
    </lineage>
</organism>
<evidence type="ECO:0000313" key="2">
    <source>
        <dbReference type="EMBL" id="SNT64698.1"/>
    </source>
</evidence>
<evidence type="ECO:0000313" key="3">
    <source>
        <dbReference type="Proteomes" id="UP000198282"/>
    </source>
</evidence>
<dbReference type="OrthoDB" id="4053327at2"/>
<proteinExistence type="predicted"/>
<feature type="region of interest" description="Disordered" evidence="1">
    <location>
        <begin position="1"/>
        <end position="53"/>
    </location>
</feature>
<dbReference type="AlphaFoldDB" id="A0A239PDF7"/>
<dbReference type="EMBL" id="FZOD01000131">
    <property type="protein sequence ID" value="SNT64698.1"/>
    <property type="molecule type" value="Genomic_DNA"/>
</dbReference>
<dbReference type="RefSeq" id="WP_143653706.1">
    <property type="nucleotide sequence ID" value="NZ_FZOD01000131.1"/>
</dbReference>
<evidence type="ECO:0000256" key="1">
    <source>
        <dbReference type="SAM" id="MobiDB-lite"/>
    </source>
</evidence>